<dbReference type="EMBL" id="JAYMYQ010000003">
    <property type="protein sequence ID" value="KAK7344914.1"/>
    <property type="molecule type" value="Genomic_DNA"/>
</dbReference>
<sequence length="100" mass="11579">MFLIGHRHILDGILILNKVDVWLHSHEYEQSRLTSISVWEMYGPMLMLVIPRICEELLAIEADVFCYEWELKLHMVSNIFLFYGIGSIPCSTYAFSPATA</sequence>
<dbReference type="AlphaFoldDB" id="A0AAN9QR33"/>
<protein>
    <submittedName>
        <fullName evidence="1">Uncharacterized protein</fullName>
    </submittedName>
</protein>
<comment type="caution">
    <text evidence="1">The sequence shown here is derived from an EMBL/GenBank/DDBJ whole genome shotgun (WGS) entry which is preliminary data.</text>
</comment>
<evidence type="ECO:0000313" key="2">
    <source>
        <dbReference type="Proteomes" id="UP001367508"/>
    </source>
</evidence>
<organism evidence="1 2">
    <name type="scientific">Canavalia gladiata</name>
    <name type="common">Sword bean</name>
    <name type="synonym">Dolichos gladiatus</name>
    <dbReference type="NCBI Taxonomy" id="3824"/>
    <lineage>
        <taxon>Eukaryota</taxon>
        <taxon>Viridiplantae</taxon>
        <taxon>Streptophyta</taxon>
        <taxon>Embryophyta</taxon>
        <taxon>Tracheophyta</taxon>
        <taxon>Spermatophyta</taxon>
        <taxon>Magnoliopsida</taxon>
        <taxon>eudicotyledons</taxon>
        <taxon>Gunneridae</taxon>
        <taxon>Pentapetalae</taxon>
        <taxon>rosids</taxon>
        <taxon>fabids</taxon>
        <taxon>Fabales</taxon>
        <taxon>Fabaceae</taxon>
        <taxon>Papilionoideae</taxon>
        <taxon>50 kb inversion clade</taxon>
        <taxon>NPAAA clade</taxon>
        <taxon>indigoferoid/millettioid clade</taxon>
        <taxon>Phaseoleae</taxon>
        <taxon>Canavalia</taxon>
    </lineage>
</organism>
<gene>
    <name evidence="1" type="ORF">VNO77_15147</name>
</gene>
<name>A0AAN9QR33_CANGL</name>
<dbReference type="Proteomes" id="UP001367508">
    <property type="component" value="Unassembled WGS sequence"/>
</dbReference>
<evidence type="ECO:0000313" key="1">
    <source>
        <dbReference type="EMBL" id="KAK7344914.1"/>
    </source>
</evidence>
<reference evidence="1 2" key="1">
    <citation type="submission" date="2024-01" db="EMBL/GenBank/DDBJ databases">
        <title>The genomes of 5 underutilized Papilionoideae crops provide insights into root nodulation and disease resistanc.</title>
        <authorList>
            <person name="Jiang F."/>
        </authorList>
    </citation>
    <scope>NUCLEOTIDE SEQUENCE [LARGE SCALE GENOMIC DNA]</scope>
    <source>
        <strain evidence="1">LVBAO_FW01</strain>
        <tissue evidence="1">Leaves</tissue>
    </source>
</reference>
<proteinExistence type="predicted"/>
<keyword evidence="2" id="KW-1185">Reference proteome</keyword>
<accession>A0AAN9QR33</accession>